<feature type="region of interest" description="Disordered" evidence="1">
    <location>
        <begin position="1"/>
        <end position="57"/>
    </location>
</feature>
<keyword evidence="3" id="KW-1185">Reference proteome</keyword>
<evidence type="ECO:0000256" key="1">
    <source>
        <dbReference type="SAM" id="MobiDB-lite"/>
    </source>
</evidence>
<protein>
    <submittedName>
        <fullName evidence="2">Uncharacterized protein</fullName>
    </submittedName>
</protein>
<sequence length="170" mass="18425">MIYTSSSNSSNNNSSSSSSNNSSSISSTSSNNRKGNNNTFEDTSERTVTNNSSYTDADSTPLNSKGLITYIRVLLKQAAILQHKEKAEEEVVYKAEIVIYKARKHALPISLAVKKAALAAMHTQHCFLELRSNLAIKAKYNSAKCALALVDKKKLMAIAAIGKAINVLLL</sequence>
<dbReference type="EMBL" id="JAQQPM010000001">
    <property type="protein sequence ID" value="KAK2067187.1"/>
    <property type="molecule type" value="Genomic_DNA"/>
</dbReference>
<dbReference type="Proteomes" id="UP001217918">
    <property type="component" value="Unassembled WGS sequence"/>
</dbReference>
<evidence type="ECO:0000313" key="3">
    <source>
        <dbReference type="Proteomes" id="UP001217918"/>
    </source>
</evidence>
<dbReference type="AlphaFoldDB" id="A0AAD9M8D7"/>
<name>A0AAD9M8D7_9PEZI</name>
<evidence type="ECO:0000313" key="2">
    <source>
        <dbReference type="EMBL" id="KAK2067187.1"/>
    </source>
</evidence>
<accession>A0AAD9M8D7</accession>
<reference evidence="2" key="1">
    <citation type="journal article" date="2023" name="Mol. Plant Microbe Interact.">
        <title>Elucidating the Obligate Nature and Biological Capacity of an Invasive Fungal Corn Pathogen.</title>
        <authorList>
            <person name="MacCready J.S."/>
            <person name="Roggenkamp E.M."/>
            <person name="Gdanetz K."/>
            <person name="Chilvers M.I."/>
        </authorList>
    </citation>
    <scope>NUCLEOTIDE SEQUENCE</scope>
    <source>
        <strain evidence="2">PM02</strain>
    </source>
</reference>
<gene>
    <name evidence="2" type="ORF">P8C59_000946</name>
</gene>
<organism evidence="2 3">
    <name type="scientific">Phyllachora maydis</name>
    <dbReference type="NCBI Taxonomy" id="1825666"/>
    <lineage>
        <taxon>Eukaryota</taxon>
        <taxon>Fungi</taxon>
        <taxon>Dikarya</taxon>
        <taxon>Ascomycota</taxon>
        <taxon>Pezizomycotina</taxon>
        <taxon>Sordariomycetes</taxon>
        <taxon>Sordariomycetidae</taxon>
        <taxon>Phyllachorales</taxon>
        <taxon>Phyllachoraceae</taxon>
        <taxon>Phyllachora</taxon>
    </lineage>
</organism>
<feature type="compositionally biased region" description="Polar residues" evidence="1">
    <location>
        <begin position="33"/>
        <end position="57"/>
    </location>
</feature>
<feature type="compositionally biased region" description="Low complexity" evidence="1">
    <location>
        <begin position="1"/>
        <end position="32"/>
    </location>
</feature>
<proteinExistence type="predicted"/>
<comment type="caution">
    <text evidence="2">The sequence shown here is derived from an EMBL/GenBank/DDBJ whole genome shotgun (WGS) entry which is preliminary data.</text>
</comment>